<evidence type="ECO:0000313" key="4">
    <source>
        <dbReference type="Proteomes" id="UP000587579"/>
    </source>
</evidence>
<accession>A0ABR6NZG0</accession>
<dbReference type="Gene3D" id="2.40.100.10">
    <property type="entry name" value="Cyclophilin-like"/>
    <property type="match status" value="1"/>
</dbReference>
<comment type="function">
    <text evidence="1">PPIases accelerate the folding of proteins. It catalyzes the cis-trans isomerization of proline imidic peptide bonds in oligopeptides.</text>
</comment>
<sequence>MRTALVFALALVLGLGLAGCKPKKSESAAGGTAPAAAQKAGGMETLDYQSDAPVRNFEKPEVVTDHKKYDYYAVLATSKGTFTIDLLEDSAPNTVNSFVFLALHRYFDGLRWHRVVPGFVAQTGDPTGRGSGGPGYRFGLEIDPNLSYDAAGWVGMARTNDPNTNGSQFFITLAPAPHLTGGYTIFGKVVEGMDVVEKLTQQDTIRSVRILRKPKP</sequence>
<dbReference type="PROSITE" id="PS51257">
    <property type="entry name" value="PROKAR_LIPOPROTEIN"/>
    <property type="match status" value="1"/>
</dbReference>
<evidence type="ECO:0000259" key="2">
    <source>
        <dbReference type="PROSITE" id="PS50072"/>
    </source>
</evidence>
<dbReference type="InterPro" id="IPR044666">
    <property type="entry name" value="Cyclophilin_A-like"/>
</dbReference>
<comment type="caution">
    <text evidence="3">The sequence shown here is derived from an EMBL/GenBank/DDBJ whole genome shotgun (WGS) entry which is preliminary data.</text>
</comment>
<dbReference type="GO" id="GO:0016853">
    <property type="term" value="F:isomerase activity"/>
    <property type="evidence" value="ECO:0007669"/>
    <property type="project" value="UniProtKB-KW"/>
</dbReference>
<keyword evidence="1" id="KW-0732">Signal</keyword>
<dbReference type="PROSITE" id="PS50072">
    <property type="entry name" value="CSA_PPIASE_2"/>
    <property type="match status" value="1"/>
</dbReference>
<feature type="domain" description="PPIase cyclophilin-type" evidence="2">
    <location>
        <begin position="69"/>
        <end position="216"/>
    </location>
</feature>
<dbReference type="PANTHER" id="PTHR45625:SF16">
    <property type="entry name" value="PEPTIDYL-PROLYL CIS-TRANS ISOMERASE"/>
    <property type="match status" value="1"/>
</dbReference>
<dbReference type="SUPFAM" id="SSF50891">
    <property type="entry name" value="Cyclophilin-like"/>
    <property type="match status" value="1"/>
</dbReference>
<dbReference type="InterPro" id="IPR029000">
    <property type="entry name" value="Cyclophilin-like_dom_sf"/>
</dbReference>
<evidence type="ECO:0000313" key="3">
    <source>
        <dbReference type="EMBL" id="MBB6029138.1"/>
    </source>
</evidence>
<protein>
    <recommendedName>
        <fullName evidence="1">Peptidyl-prolyl cis-trans isomerase</fullName>
        <shortName evidence="1">PPIase</shortName>
        <ecNumber evidence="1">5.2.1.8</ecNumber>
    </recommendedName>
</protein>
<keyword evidence="1" id="KW-0697">Rotamase</keyword>
<dbReference type="PANTHER" id="PTHR45625">
    <property type="entry name" value="PEPTIDYL-PROLYL CIS-TRANS ISOMERASE-RELATED"/>
    <property type="match status" value="1"/>
</dbReference>
<dbReference type="InterPro" id="IPR002130">
    <property type="entry name" value="Cyclophilin-type_PPIase_dom"/>
</dbReference>
<feature type="signal peptide" evidence="1">
    <location>
        <begin position="1"/>
        <end position="18"/>
    </location>
</feature>
<gene>
    <name evidence="3" type="ORF">HNQ05_000503</name>
</gene>
<reference evidence="3 4" key="1">
    <citation type="submission" date="2020-08" db="EMBL/GenBank/DDBJ databases">
        <title>Genomic Encyclopedia of Type Strains, Phase IV (KMG-IV): sequencing the most valuable type-strain genomes for metagenomic binning, comparative biology and taxonomic classification.</title>
        <authorList>
            <person name="Goeker M."/>
        </authorList>
    </citation>
    <scope>NUCLEOTIDE SEQUENCE [LARGE SCALE GENOMIC DNA]</scope>
    <source>
        <strain evidence="3 4">DSM 15757</strain>
    </source>
</reference>
<dbReference type="PRINTS" id="PR00153">
    <property type="entry name" value="CSAPPISMRASE"/>
</dbReference>
<keyword evidence="4" id="KW-1185">Reference proteome</keyword>
<dbReference type="EC" id="5.2.1.8" evidence="1"/>
<feature type="chain" id="PRO_5044993205" description="Peptidyl-prolyl cis-trans isomerase" evidence="1">
    <location>
        <begin position="19"/>
        <end position="216"/>
    </location>
</feature>
<dbReference type="EMBL" id="JACHEZ010000002">
    <property type="protein sequence ID" value="MBB6029138.1"/>
    <property type="molecule type" value="Genomic_DNA"/>
</dbReference>
<evidence type="ECO:0000256" key="1">
    <source>
        <dbReference type="RuleBase" id="RU363019"/>
    </source>
</evidence>
<dbReference type="CDD" id="cd00317">
    <property type="entry name" value="cyclophilin"/>
    <property type="match status" value="1"/>
</dbReference>
<name>A0ABR6NZG0_9DEIN</name>
<proteinExistence type="inferred from homology"/>
<keyword evidence="1 3" id="KW-0413">Isomerase</keyword>
<dbReference type="Pfam" id="PF00160">
    <property type="entry name" value="Pro_isomerase"/>
    <property type="match status" value="1"/>
</dbReference>
<comment type="similarity">
    <text evidence="1">Belongs to the cyclophilin-type PPIase family.</text>
</comment>
<comment type="catalytic activity">
    <reaction evidence="1">
        <text>[protein]-peptidylproline (omega=180) = [protein]-peptidylproline (omega=0)</text>
        <dbReference type="Rhea" id="RHEA:16237"/>
        <dbReference type="Rhea" id="RHEA-COMP:10747"/>
        <dbReference type="Rhea" id="RHEA-COMP:10748"/>
        <dbReference type="ChEBI" id="CHEBI:83833"/>
        <dbReference type="ChEBI" id="CHEBI:83834"/>
        <dbReference type="EC" id="5.2.1.8"/>
    </reaction>
</comment>
<dbReference type="Proteomes" id="UP000587579">
    <property type="component" value="Unassembled WGS sequence"/>
</dbReference>
<organism evidence="3 4">
    <name type="scientific">Oceanithermus desulfurans</name>
    <dbReference type="NCBI Taxonomy" id="227924"/>
    <lineage>
        <taxon>Bacteria</taxon>
        <taxon>Thermotogati</taxon>
        <taxon>Deinococcota</taxon>
        <taxon>Deinococci</taxon>
        <taxon>Thermales</taxon>
        <taxon>Thermaceae</taxon>
        <taxon>Oceanithermus</taxon>
    </lineage>
</organism>